<gene>
    <name evidence="1" type="ORF">AWC16_19240</name>
</gene>
<organism evidence="1 2">
    <name type="scientific">Mycolicibacter longobardus</name>
    <dbReference type="NCBI Taxonomy" id="1108812"/>
    <lineage>
        <taxon>Bacteria</taxon>
        <taxon>Bacillati</taxon>
        <taxon>Actinomycetota</taxon>
        <taxon>Actinomycetes</taxon>
        <taxon>Mycobacteriales</taxon>
        <taxon>Mycobacteriaceae</taxon>
        <taxon>Mycolicibacter</taxon>
    </lineage>
</organism>
<proteinExistence type="predicted"/>
<comment type="caution">
    <text evidence="1">The sequence shown here is derived from an EMBL/GenBank/DDBJ whole genome shotgun (WGS) entry which is preliminary data.</text>
</comment>
<evidence type="ECO:0000313" key="1">
    <source>
        <dbReference type="EMBL" id="ORW08534.1"/>
    </source>
</evidence>
<keyword evidence="2" id="KW-1185">Reference proteome</keyword>
<evidence type="ECO:0000313" key="2">
    <source>
        <dbReference type="Proteomes" id="UP000193866"/>
    </source>
</evidence>
<accession>A0A1X1YBX3</accession>
<reference evidence="1 2" key="1">
    <citation type="submission" date="2016-01" db="EMBL/GenBank/DDBJ databases">
        <title>The new phylogeny of the genus Mycobacterium.</title>
        <authorList>
            <person name="Tarcisio F."/>
            <person name="Conor M."/>
            <person name="Antonella G."/>
            <person name="Elisabetta G."/>
            <person name="Giulia F.S."/>
            <person name="Sara T."/>
            <person name="Anna F."/>
            <person name="Clotilde B."/>
            <person name="Roberto B."/>
            <person name="Veronica D.S."/>
            <person name="Fabio R."/>
            <person name="Monica P."/>
            <person name="Olivier J."/>
            <person name="Enrico T."/>
            <person name="Nicola S."/>
        </authorList>
    </citation>
    <scope>NUCLEOTIDE SEQUENCE [LARGE SCALE GENOMIC DNA]</scope>
    <source>
        <strain evidence="1 2">DSM 45394</strain>
    </source>
</reference>
<protein>
    <submittedName>
        <fullName evidence="1">Uncharacterized protein</fullName>
    </submittedName>
</protein>
<dbReference type="RefSeq" id="WP_085266175.1">
    <property type="nucleotide sequence ID" value="NZ_LQPG01000035.1"/>
</dbReference>
<dbReference type="Proteomes" id="UP000193866">
    <property type="component" value="Unassembled WGS sequence"/>
</dbReference>
<dbReference type="AlphaFoldDB" id="A0A1X1YBX3"/>
<dbReference type="EMBL" id="LQPG01000035">
    <property type="protein sequence ID" value="ORW08534.1"/>
    <property type="molecule type" value="Genomic_DNA"/>
</dbReference>
<dbReference type="OrthoDB" id="4761974at2"/>
<sequence>MAIPVFFTAELVPWDDVRGGVVDEAIEAVGAEIKSFFADKGDFVMGSGNDAVVGLTYDESAEDPSVRVAVATLVGGFRDLADADAALALAKSFTSEQFKHVTASLDESSIVTHPTGESDTAGAS</sequence>
<name>A0A1X1YBX3_9MYCO</name>
<dbReference type="STRING" id="1108812.AWC16_19240"/>